<evidence type="ECO:0000256" key="5">
    <source>
        <dbReference type="SAM" id="Phobius"/>
    </source>
</evidence>
<evidence type="ECO:0000256" key="3">
    <source>
        <dbReference type="ARBA" id="ARBA00022989"/>
    </source>
</evidence>
<evidence type="ECO:0000256" key="2">
    <source>
        <dbReference type="ARBA" id="ARBA00022692"/>
    </source>
</evidence>
<sequence>MAFYLSCVIIATAPVYFAAVQAWVWPFYAAAMMLTYILFRWQNRLNKAKTSRLWMLLGGIFFTWTLLQSVPLPAELIEKLSPFRYRALSDGATLAGIDFNPSSLSYNRFTSLGWWILLLSIAMFFIVLRNTLTDSRRLRLVLRIVLILAAFEALYGIIQALVPSVGVIWEDTIGLGNARGTYINRNHFAGFIEMVFPLCLGYTLSLGDWSGQKKMGGIKAMLSSDRSSPPLLLGVVLVIMLVAVLFSRSRAGIVGMGLGFLVFTLLVRLGSGRLPMGFLLGTIAIFGLTFVYGFRIGFESIIDRFLMISKGADRTMLWADAWRIVQDHPLGVGLANFSLVFPIYKVQTTHEAFYIYAHNDYLQLLIEAGWPGALALVGGFFIFIGMGFRRICKMSPRYDPLRFFLGAGALSGLVSIGFHSFFDFNLEMPANAIYFVLLMAIVCACTQRTEGRSRMSVVRSQTPEA</sequence>
<comment type="subcellular location">
    <subcellularLocation>
        <location evidence="1">Membrane</location>
        <topology evidence="1">Multi-pass membrane protein</topology>
    </subcellularLocation>
</comment>
<feature type="transmembrane region" description="Helical" evidence="5">
    <location>
        <begin position="253"/>
        <end position="271"/>
    </location>
</feature>
<feature type="transmembrane region" description="Helical" evidence="5">
    <location>
        <begin position="428"/>
        <end position="446"/>
    </location>
</feature>
<feature type="transmembrane region" description="Helical" evidence="5">
    <location>
        <begin position="230"/>
        <end position="247"/>
    </location>
</feature>
<protein>
    <recommendedName>
        <fullName evidence="6">O-antigen ligase-related domain-containing protein</fullName>
    </recommendedName>
</protein>
<dbReference type="PANTHER" id="PTHR37422">
    <property type="entry name" value="TEICHURONIC ACID BIOSYNTHESIS PROTEIN TUAE"/>
    <property type="match status" value="1"/>
</dbReference>
<feature type="transmembrane region" description="Helical" evidence="5">
    <location>
        <begin position="112"/>
        <end position="128"/>
    </location>
</feature>
<evidence type="ECO:0000259" key="6">
    <source>
        <dbReference type="Pfam" id="PF04932"/>
    </source>
</evidence>
<feature type="transmembrane region" description="Helical" evidence="5">
    <location>
        <begin position="278"/>
        <end position="298"/>
    </location>
</feature>
<comment type="caution">
    <text evidence="7">The sequence shown here is derived from an EMBL/GenBank/DDBJ whole genome shotgun (WGS) entry which is preliminary data.</text>
</comment>
<reference evidence="7" key="1">
    <citation type="journal article" date="2015" name="Nature">
        <title>Complex archaea that bridge the gap between prokaryotes and eukaryotes.</title>
        <authorList>
            <person name="Spang A."/>
            <person name="Saw J.H."/>
            <person name="Jorgensen S.L."/>
            <person name="Zaremba-Niedzwiedzka K."/>
            <person name="Martijn J."/>
            <person name="Lind A.E."/>
            <person name="van Eijk R."/>
            <person name="Schleper C."/>
            <person name="Guy L."/>
            <person name="Ettema T.J."/>
        </authorList>
    </citation>
    <scope>NUCLEOTIDE SEQUENCE</scope>
</reference>
<keyword evidence="3 5" id="KW-1133">Transmembrane helix</keyword>
<dbReference type="Pfam" id="PF04932">
    <property type="entry name" value="Wzy_C"/>
    <property type="match status" value="1"/>
</dbReference>
<feature type="transmembrane region" description="Helical" evidence="5">
    <location>
        <begin position="188"/>
        <end position="209"/>
    </location>
</feature>
<dbReference type="EMBL" id="LAZR01025942">
    <property type="protein sequence ID" value="KKL70291.1"/>
    <property type="molecule type" value="Genomic_DNA"/>
</dbReference>
<feature type="transmembrane region" description="Helical" evidence="5">
    <location>
        <begin position="23"/>
        <end position="41"/>
    </location>
</feature>
<dbReference type="AlphaFoldDB" id="A0A0F9EVR6"/>
<keyword evidence="2 5" id="KW-0812">Transmembrane</keyword>
<feature type="transmembrane region" description="Helical" evidence="5">
    <location>
        <begin position="53"/>
        <end position="74"/>
    </location>
</feature>
<keyword evidence="4 5" id="KW-0472">Membrane</keyword>
<feature type="transmembrane region" description="Helical" evidence="5">
    <location>
        <begin position="140"/>
        <end position="168"/>
    </location>
</feature>
<feature type="domain" description="O-antigen ligase-related" evidence="6">
    <location>
        <begin position="236"/>
        <end position="376"/>
    </location>
</feature>
<dbReference type="InterPro" id="IPR007016">
    <property type="entry name" value="O-antigen_ligase-rel_domated"/>
</dbReference>
<dbReference type="InterPro" id="IPR051533">
    <property type="entry name" value="WaaL-like"/>
</dbReference>
<accession>A0A0F9EVR6</accession>
<feature type="transmembrane region" description="Helical" evidence="5">
    <location>
        <begin position="368"/>
        <end position="388"/>
    </location>
</feature>
<proteinExistence type="predicted"/>
<evidence type="ECO:0000256" key="1">
    <source>
        <dbReference type="ARBA" id="ARBA00004141"/>
    </source>
</evidence>
<feature type="transmembrane region" description="Helical" evidence="5">
    <location>
        <begin position="400"/>
        <end position="422"/>
    </location>
</feature>
<name>A0A0F9EVR6_9ZZZZ</name>
<evidence type="ECO:0000313" key="7">
    <source>
        <dbReference type="EMBL" id="KKL70291.1"/>
    </source>
</evidence>
<organism evidence="7">
    <name type="scientific">marine sediment metagenome</name>
    <dbReference type="NCBI Taxonomy" id="412755"/>
    <lineage>
        <taxon>unclassified sequences</taxon>
        <taxon>metagenomes</taxon>
        <taxon>ecological metagenomes</taxon>
    </lineage>
</organism>
<evidence type="ECO:0000256" key="4">
    <source>
        <dbReference type="ARBA" id="ARBA00023136"/>
    </source>
</evidence>
<gene>
    <name evidence="7" type="ORF">LCGC14_2106370</name>
</gene>
<dbReference type="GO" id="GO:0016020">
    <property type="term" value="C:membrane"/>
    <property type="evidence" value="ECO:0007669"/>
    <property type="project" value="UniProtKB-SubCell"/>
</dbReference>
<dbReference type="PANTHER" id="PTHR37422:SF23">
    <property type="entry name" value="TEICHURONIC ACID BIOSYNTHESIS PROTEIN TUAE"/>
    <property type="match status" value="1"/>
</dbReference>